<dbReference type="EMBL" id="JAMKPW020000001">
    <property type="protein sequence ID" value="KAK8222081.1"/>
    <property type="molecule type" value="Genomic_DNA"/>
</dbReference>
<proteinExistence type="predicted"/>
<name>A0ACC3SP19_9PEZI</name>
<evidence type="ECO:0000313" key="1">
    <source>
        <dbReference type="EMBL" id="KAK8222081.1"/>
    </source>
</evidence>
<sequence>MTSYAPNHNRNVSIGSDYKMSEEAQGHQGHFSDPEKQSADLRRGDLSRPAPQYTRRRSSFYDKMDDPFDDEADSDVKYRTMHWWQASMIMIAETVSLGILSLPSVLATVGIVPGVIMIIGLGVIATYTGYTIWQFRMAYPHVVNIADAGEVIMGRFGREVFGAGLVILLVFTAGSHILVFTIALNTITQHVTCTIVWAVVALVLFFLCTLPRTLKKVSYLSIGAFISISSACIITMVGVGIERPDPVVQTTVQGVEFATAFVSVTNIVFAYLGHAAFFSFISELKKPEDFPKALFVLQGFDTVFYVVVAVVVYRYAGPDVSSPALGSTAETVKRVAYGIALPTIIVAGVIYIHVAAKYVYVRLFRGTKHMGSNSFKSLGTWVAIVATMWLIAFIIAESIPDFNDLLSLISALFASWFTYGFSGVFWLYINYGQWGANGRKIFLTAVNFSIIALGVAVCGIGLYASGKAIHDGSGSGSWSCADNSKGSA</sequence>
<comment type="caution">
    <text evidence="1">The sequence shown here is derived from an EMBL/GenBank/DDBJ whole genome shotgun (WGS) entry which is preliminary data.</text>
</comment>
<evidence type="ECO:0000313" key="2">
    <source>
        <dbReference type="Proteomes" id="UP001320706"/>
    </source>
</evidence>
<organism evidence="1 2">
    <name type="scientific">Zalaria obscura</name>
    <dbReference type="NCBI Taxonomy" id="2024903"/>
    <lineage>
        <taxon>Eukaryota</taxon>
        <taxon>Fungi</taxon>
        <taxon>Dikarya</taxon>
        <taxon>Ascomycota</taxon>
        <taxon>Pezizomycotina</taxon>
        <taxon>Dothideomycetes</taxon>
        <taxon>Dothideomycetidae</taxon>
        <taxon>Dothideales</taxon>
        <taxon>Zalariaceae</taxon>
        <taxon>Zalaria</taxon>
    </lineage>
</organism>
<accession>A0ACC3SP19</accession>
<reference evidence="1" key="1">
    <citation type="submission" date="2024-02" db="EMBL/GenBank/DDBJ databases">
        <title>Metagenome Assembled Genome of Zalaria obscura JY119.</title>
        <authorList>
            <person name="Vighnesh L."/>
            <person name="Jagadeeshwari U."/>
            <person name="Venkata Ramana C."/>
            <person name="Sasikala C."/>
        </authorList>
    </citation>
    <scope>NUCLEOTIDE SEQUENCE</scope>
    <source>
        <strain evidence="1">JY119</strain>
    </source>
</reference>
<gene>
    <name evidence="1" type="ORF">M8818_000251</name>
</gene>
<dbReference type="Proteomes" id="UP001320706">
    <property type="component" value="Unassembled WGS sequence"/>
</dbReference>
<protein>
    <submittedName>
        <fullName evidence="1">Uncharacterized protein</fullName>
    </submittedName>
</protein>
<keyword evidence="2" id="KW-1185">Reference proteome</keyword>